<evidence type="ECO:0000313" key="3">
    <source>
        <dbReference type="EMBL" id="KAK8839496.1"/>
    </source>
</evidence>
<feature type="region of interest" description="Disordered" evidence="1">
    <location>
        <begin position="309"/>
        <end position="334"/>
    </location>
</feature>
<dbReference type="PANTHER" id="PTHR44329:SF214">
    <property type="entry name" value="PROTEIN KINASE DOMAIN-CONTAINING PROTEIN"/>
    <property type="match status" value="1"/>
</dbReference>
<dbReference type="SUPFAM" id="SSF56112">
    <property type="entry name" value="Protein kinase-like (PK-like)"/>
    <property type="match status" value="1"/>
</dbReference>
<dbReference type="Proteomes" id="UP001470230">
    <property type="component" value="Unassembled WGS sequence"/>
</dbReference>
<gene>
    <name evidence="3" type="ORF">M9Y10_031852</name>
</gene>
<dbReference type="Gene3D" id="1.10.510.10">
    <property type="entry name" value="Transferase(Phosphotransferase) domain 1"/>
    <property type="match status" value="1"/>
</dbReference>
<dbReference type="InterPro" id="IPR011009">
    <property type="entry name" value="Kinase-like_dom_sf"/>
</dbReference>
<dbReference type="PANTHER" id="PTHR44329">
    <property type="entry name" value="SERINE/THREONINE-PROTEIN KINASE TNNI3K-RELATED"/>
    <property type="match status" value="1"/>
</dbReference>
<dbReference type="PROSITE" id="PS50011">
    <property type="entry name" value="PROTEIN_KINASE_DOM"/>
    <property type="match status" value="1"/>
</dbReference>
<accession>A0ABR2H0W5</accession>
<dbReference type="Gene3D" id="3.30.200.20">
    <property type="entry name" value="Phosphorylase Kinase, domain 1"/>
    <property type="match status" value="1"/>
</dbReference>
<dbReference type="InterPro" id="IPR008271">
    <property type="entry name" value="Ser/Thr_kinase_AS"/>
</dbReference>
<evidence type="ECO:0000256" key="1">
    <source>
        <dbReference type="SAM" id="MobiDB-lite"/>
    </source>
</evidence>
<evidence type="ECO:0000313" key="4">
    <source>
        <dbReference type="Proteomes" id="UP001470230"/>
    </source>
</evidence>
<dbReference type="InterPro" id="IPR000719">
    <property type="entry name" value="Prot_kinase_dom"/>
</dbReference>
<sequence length="334" mass="38168">MLSNFAGDIENQYDINPEELNHGSFGYVNEGYRKSDHKHVAVKTLIDDLIDMDLSISLLRELQILANIKHPKCLQLLAFSLDPPPKIVTPFMAHGSLEQHIHKLNRGKPDKAFTPTKMMCALYGICSTMQFLHDKSIIHRDFKPANVFLDENYDICIADFGLSRKVEENLFLTRANIGSPIYMAPELFTEDYKTYTNKIDVFSFGVSYLQFFGHLTALDDGLGKIQDEEDLYTRVGDGARFLKPKGASDEQYQIYIRCCDNNPDLRPSFKELCDIFETQKGLWFKGVDEEEYKEYIENCKEIDKSFLASPASSTKPAPVSKSKTKHKRYDLNAS</sequence>
<dbReference type="InterPro" id="IPR001245">
    <property type="entry name" value="Ser-Thr/Tyr_kinase_cat_dom"/>
</dbReference>
<keyword evidence="4" id="KW-1185">Reference proteome</keyword>
<name>A0ABR2H0W5_9EUKA</name>
<feature type="domain" description="Protein kinase" evidence="2">
    <location>
        <begin position="14"/>
        <end position="284"/>
    </location>
</feature>
<dbReference type="InterPro" id="IPR051681">
    <property type="entry name" value="Ser/Thr_Kinases-Pseudokinases"/>
</dbReference>
<dbReference type="EMBL" id="JAPFFF010000051">
    <property type="protein sequence ID" value="KAK8839496.1"/>
    <property type="molecule type" value="Genomic_DNA"/>
</dbReference>
<dbReference type="Pfam" id="PF07714">
    <property type="entry name" value="PK_Tyr_Ser-Thr"/>
    <property type="match status" value="1"/>
</dbReference>
<reference evidence="3 4" key="1">
    <citation type="submission" date="2024-04" db="EMBL/GenBank/DDBJ databases">
        <title>Tritrichomonas musculus Genome.</title>
        <authorList>
            <person name="Alves-Ferreira E."/>
            <person name="Grigg M."/>
            <person name="Lorenzi H."/>
            <person name="Galac M."/>
        </authorList>
    </citation>
    <scope>NUCLEOTIDE SEQUENCE [LARGE SCALE GENOMIC DNA]</scope>
    <source>
        <strain evidence="3 4">EAF2021</strain>
    </source>
</reference>
<organism evidence="3 4">
    <name type="scientific">Tritrichomonas musculus</name>
    <dbReference type="NCBI Taxonomy" id="1915356"/>
    <lineage>
        <taxon>Eukaryota</taxon>
        <taxon>Metamonada</taxon>
        <taxon>Parabasalia</taxon>
        <taxon>Tritrichomonadida</taxon>
        <taxon>Tritrichomonadidae</taxon>
        <taxon>Tritrichomonas</taxon>
    </lineage>
</organism>
<evidence type="ECO:0000259" key="2">
    <source>
        <dbReference type="PROSITE" id="PS50011"/>
    </source>
</evidence>
<proteinExistence type="predicted"/>
<protein>
    <recommendedName>
        <fullName evidence="2">Protein kinase domain-containing protein</fullName>
    </recommendedName>
</protein>
<dbReference type="PROSITE" id="PS00108">
    <property type="entry name" value="PROTEIN_KINASE_ST"/>
    <property type="match status" value="1"/>
</dbReference>
<comment type="caution">
    <text evidence="3">The sequence shown here is derived from an EMBL/GenBank/DDBJ whole genome shotgun (WGS) entry which is preliminary data.</text>
</comment>